<proteinExistence type="predicted"/>
<dbReference type="EMBL" id="AC073943">
    <property type="protein sequence ID" value="AAG50958.1"/>
    <property type="molecule type" value="Genomic_DNA"/>
</dbReference>
<feature type="compositionally biased region" description="Basic and acidic residues" evidence="3">
    <location>
        <begin position="833"/>
        <end position="843"/>
    </location>
</feature>
<evidence type="ECO:0000256" key="3">
    <source>
        <dbReference type="SAM" id="MobiDB-lite"/>
    </source>
</evidence>
<dbReference type="AlphaFoldDB" id="Q9C548"/>
<feature type="domain" description="HTH myb-type" evidence="5">
    <location>
        <begin position="190"/>
        <end position="224"/>
    </location>
</feature>
<evidence type="ECO:0000313" key="6">
    <source>
        <dbReference type="EMBL" id="AAG50762.1"/>
    </source>
</evidence>
<evidence type="ECO:0000256" key="1">
    <source>
        <dbReference type="ARBA" id="ARBA00004123"/>
    </source>
</evidence>
<evidence type="ECO:0000259" key="5">
    <source>
        <dbReference type="PROSITE" id="PS51294"/>
    </source>
</evidence>
<dbReference type="Gene3D" id="1.10.10.60">
    <property type="entry name" value="Homeodomain-like"/>
    <property type="match status" value="1"/>
</dbReference>
<dbReference type="InterPro" id="IPR009057">
    <property type="entry name" value="Homeodomain-like_sf"/>
</dbReference>
<feature type="domain" description="Myb-like" evidence="4">
    <location>
        <begin position="190"/>
        <end position="239"/>
    </location>
</feature>
<dbReference type="GO" id="GO:0005634">
    <property type="term" value="C:nucleus"/>
    <property type="evidence" value="ECO:0007669"/>
    <property type="project" value="UniProtKB-SubCell"/>
</dbReference>
<organism evidence="7">
    <name type="scientific">Arabidopsis thaliana</name>
    <name type="common">Mouse-ear cress</name>
    <dbReference type="NCBI Taxonomy" id="3702"/>
    <lineage>
        <taxon>Eukaryota</taxon>
        <taxon>Viridiplantae</taxon>
        <taxon>Streptophyta</taxon>
        <taxon>Embryophyta</taxon>
        <taxon>Tracheophyta</taxon>
        <taxon>Spermatophyta</taxon>
        <taxon>Magnoliopsida</taxon>
        <taxon>eudicotyledons</taxon>
        <taxon>Gunneridae</taxon>
        <taxon>Pentapetalae</taxon>
        <taxon>rosids</taxon>
        <taxon>malvids</taxon>
        <taxon>Brassicales</taxon>
        <taxon>Brassicaceae</taxon>
        <taxon>Camelineae</taxon>
        <taxon>Arabidopsis</taxon>
    </lineage>
</organism>
<evidence type="ECO:0000313" key="7">
    <source>
        <dbReference type="EMBL" id="AAG50958.1"/>
    </source>
</evidence>
<dbReference type="PANTHER" id="PTHR47206:SF2">
    <property type="entry name" value="(RAPE) HYPOTHETICAL PROTEIN"/>
    <property type="match status" value="1"/>
</dbReference>
<dbReference type="EMBL" id="AC079131">
    <property type="protein sequence ID" value="AAG50762.1"/>
    <property type="molecule type" value="Genomic_DNA"/>
</dbReference>
<evidence type="ECO:0000259" key="4">
    <source>
        <dbReference type="PROSITE" id="PS50090"/>
    </source>
</evidence>
<dbReference type="SMART" id="SM00717">
    <property type="entry name" value="SANT"/>
    <property type="match status" value="1"/>
</dbReference>
<keyword evidence="2" id="KW-0539">Nucleus</keyword>
<feature type="region of interest" description="Disordered" evidence="3">
    <location>
        <begin position="335"/>
        <end position="384"/>
    </location>
</feature>
<evidence type="ECO:0000256" key="2">
    <source>
        <dbReference type="ARBA" id="ARBA00023242"/>
    </source>
</evidence>
<feature type="region of interest" description="Disordered" evidence="3">
    <location>
        <begin position="528"/>
        <end position="559"/>
    </location>
</feature>
<protein>
    <submittedName>
        <fullName evidence="7">Myb-family transcription factor, putative</fullName>
    </submittedName>
</protein>
<dbReference type="PROSITE" id="PS50090">
    <property type="entry name" value="MYB_LIKE"/>
    <property type="match status" value="1"/>
</dbReference>
<reference key="1">
    <citation type="journal article" date="2000" name="Nature">
        <title>Sequence and analysis of chromosome 1 of the plant Arabidopsis thaliana.</title>
        <authorList>
            <person name="Theologis A."/>
            <person name="Ecker J.R."/>
            <person name="Palm C.J."/>
            <person name="Federspiel N.A."/>
            <person name="Kaul S."/>
            <person name="White O."/>
            <person name="Alonso J."/>
            <person name="Altafi H."/>
            <person name="Araujo R."/>
            <person name="Bowman C.L."/>
            <person name="Brooks S.Y."/>
            <person name="Buehler E."/>
            <person name="Chan A."/>
            <person name="Chao Q."/>
            <person name="Chen H."/>
            <person name="Cheuk R.F."/>
            <person name="Chin C.W."/>
            <person name="Chung M.K."/>
            <person name="Conn L."/>
            <person name="Conway A.B."/>
            <person name="Conway A.R."/>
            <person name="Creasy T.H."/>
            <person name="Dewar K."/>
            <person name="Dunn P."/>
            <person name="Etgu P."/>
            <person name="Feldblyum T.V."/>
            <person name="Feng J."/>
            <person name="Fong B."/>
            <person name="Fujii C.Y."/>
            <person name="Gill J.E."/>
            <person name="Goldsmith A.D."/>
            <person name="Haas B."/>
            <person name="Hansen N.F."/>
            <person name="Hughes B."/>
            <person name="Huizar L."/>
            <person name="Hunter J.L."/>
            <person name="Jenkins J."/>
            <person name="Johnson-Hopson C."/>
            <person name="Khan S."/>
            <person name="Khaykin E."/>
            <person name="Kim C.J."/>
            <person name="Koo H.L."/>
            <person name="Kremenetskaia I."/>
            <person name="Kurtz D.B."/>
            <person name="Kwan A."/>
            <person name="Lam B."/>
            <person name="Langin-Hooper S."/>
            <person name="Lee A."/>
            <person name="Lee J.M."/>
            <person name="Lenz C.A."/>
            <person name="Li J.H."/>
            <person name="Li Y."/>
            <person name="Lin X."/>
            <person name="Liu S.X."/>
            <person name="Liu Z.A."/>
            <person name="Luros J.S."/>
            <person name="Maiti R."/>
            <person name="Marziali A."/>
            <person name="Militscher J."/>
            <person name="Miranda M."/>
            <person name="Nguyen M."/>
            <person name="Nierman W.C."/>
            <person name="Osborne B.I."/>
            <person name="Pai G."/>
            <person name="Peterson J."/>
            <person name="Pham P.K."/>
            <person name="Rizzo M."/>
            <person name="Rooney T."/>
            <person name="Rowley D."/>
            <person name="Sakano H."/>
            <person name="Salzberg S.L."/>
            <person name="Schwartz J.R."/>
            <person name="Shinn P."/>
            <person name="Southwick A.M."/>
            <person name="Sun H."/>
            <person name="Tallon L.J."/>
            <person name="Tambunga G."/>
            <person name="Toriumi M.J."/>
            <person name="Town C.D."/>
            <person name="Utterback T."/>
            <person name="Van Aken S."/>
            <person name="Vaysberg M."/>
            <person name="Vysotskaia V.S."/>
            <person name="Walker M."/>
            <person name="Wu D."/>
            <person name="Yu G."/>
            <person name="Fraser C.M."/>
            <person name="Venter J.C."/>
            <person name="Davis R.W."/>
        </authorList>
    </citation>
    <scope>NUCLEOTIDE SEQUENCE [LARGE SCALE GENOMIC DNA]</scope>
    <source>
        <strain>cv. Columbia</strain>
    </source>
</reference>
<gene>
    <name evidence="7" type="primary">F16M22.4</name>
    <name evidence="6" type="synonym">T18I24.13</name>
</gene>
<dbReference type="Pfam" id="PF00249">
    <property type="entry name" value="Myb_DNA-binding"/>
    <property type="match status" value="1"/>
</dbReference>
<sequence>MVDNSNNKKRKEFISEADIATLLQRYDTVTILKLLQEMAYYAEAKMNWNELVKKTSTGITSAREYQLLWRHLAYRDSLVPVGNNARVLDDDSDMECELEASPGVSVDVVTEAVAHVKVMAASYVPSESDIPEDSTVEAPLTINIPYSLHRGPQEPSDSYWSSRGMNITFPVFLPKAAEGHNGNGLASSLAPRKRRKKWSAEEDEELIAAVKRHGEGSWALISKEEFEGERTASQLSQVYFLVSSVKKDIWGQHCMGICDAVYLAYICNLAEFTYLQRWGAIRRRTDTSNTSTQTGLQRTEAQMAANRALSLAVGNRLPSKKLAVGMTPMLSSGTIKGAQANGASSGSTLQGQQQPQPQIQALSRATTSVPVAKSRVPVKKTTGNSTSRADLMVTANSVAAAACMSGLATAVTVPKIEPGKNAVSALVPKTEPVKTASTVSMPRPSGISSALNTEPVKTAVAASLPRSSGIISAPKVEPVKTAASAASLPRPSGMISAPKVEPVKTTASVASLPRPSGIISAPKAEPVKTAASAASSPRPSGMISAPKVESVKTTASMPRPSGIISAPKAELVKSAASAASLPCTSGIISSPKAELVKSAASAASFPRPSSMLSAPKADPVKIVPAAATNTKSVGPLNLRHAVNGSPNHTIPSSPFTKPLHMAPLSKGSTIQSNSVPPSFASSRLVPTQRAPAATVVTPQKPSVVAAATVVTPQKPSVGAAATVVTPQKPSVGAAANVVTPQKPSVGSAATVVTPQKPSVGAAVTVTSKPVGVQKEQTQGNRASPLVTATLPPNKTIPANSVIGTAKAVAAKVETPPSLMPKKNEVVGSCTDKSSLDKPPEKESTTTVSPLAVAATKSKPKDEATVTGTGLKEL</sequence>
<dbReference type="InterPro" id="IPR017930">
    <property type="entry name" value="Myb_dom"/>
</dbReference>
<feature type="compositionally biased region" description="Low complexity" evidence="3">
    <location>
        <begin position="350"/>
        <end position="360"/>
    </location>
</feature>
<dbReference type="InterPro" id="IPR001005">
    <property type="entry name" value="SANT/Myb"/>
</dbReference>
<reference evidence="6" key="3">
    <citation type="submission" date="2001-01" db="EMBL/GenBank/DDBJ databases">
        <title>Arabidopsis thaliana chromosome 1 BAC T18I24 genomic sequence.</title>
        <authorList>
            <person name="Lin X."/>
            <person name="Kaul S."/>
            <person name="Town C.D."/>
            <person name="Benito M."/>
            <person name="Creasy T.H."/>
            <person name="Haas B.J."/>
            <person name="Wu D."/>
            <person name="Maiti R."/>
            <person name="Ronning C.M."/>
            <person name="Koo H."/>
            <person name="Fujii C.Y."/>
            <person name="Utterback T.R."/>
            <person name="Barnstead M.E."/>
            <person name="Bowman C.L."/>
            <person name="White O."/>
            <person name="Nierman W.C."/>
            <person name="Fraser C.M."/>
        </authorList>
    </citation>
    <scope>NUCLEOTIDE SEQUENCE</scope>
</reference>
<dbReference type="PANTHER" id="PTHR47206">
    <property type="entry name" value="HOMEODOMAIN-LIKE SUPERFAMILY PROTEIN"/>
    <property type="match status" value="1"/>
</dbReference>
<accession>Q9C548</accession>
<name>Q9C548_ARATH</name>
<dbReference type="PIR" id="F96615">
    <property type="entry name" value="F96615"/>
</dbReference>
<feature type="region of interest" description="Disordered" evidence="3">
    <location>
        <begin position="818"/>
        <end position="873"/>
    </location>
</feature>
<dbReference type="SUPFAM" id="SSF46689">
    <property type="entry name" value="Homeodomain-like"/>
    <property type="match status" value="1"/>
</dbReference>
<comment type="subcellular location">
    <subcellularLocation>
        <location evidence="1">Nucleus</location>
    </subcellularLocation>
</comment>
<reference evidence="7" key="2">
    <citation type="submission" date="2001-01" db="EMBL/GenBank/DDBJ databases">
        <title>Arabidopsis thaliana chromosome 1 BAC F16M22 genomic sequence.</title>
        <authorList>
            <person name="Lin X."/>
            <person name="Kaul S."/>
            <person name="Town C.D."/>
            <person name="Benito M."/>
            <person name="Creasy T.H."/>
            <person name="Haas B.J."/>
            <person name="Wu D."/>
            <person name="Maiti R."/>
            <person name="Ronning C.M."/>
            <person name="Koo H."/>
            <person name="Fujii C.Y."/>
            <person name="Utterback T.R."/>
            <person name="Barnstead M.E."/>
            <person name="Bowman C.L."/>
            <person name="White O."/>
            <person name="Nierman W.C."/>
            <person name="Fraser C.M."/>
        </authorList>
    </citation>
    <scope>NUCLEOTIDE SEQUENCE</scope>
</reference>
<dbReference type="CDD" id="cd11660">
    <property type="entry name" value="SANT_TRF"/>
    <property type="match status" value="1"/>
</dbReference>
<feature type="compositionally biased region" description="Low complexity" evidence="3">
    <location>
        <begin position="530"/>
        <end position="540"/>
    </location>
</feature>
<dbReference type="ExpressionAtlas" id="Q9C548">
    <property type="expression patterns" value="baseline and differential"/>
</dbReference>
<dbReference type="PROSITE" id="PS51294">
    <property type="entry name" value="HTH_MYB"/>
    <property type="match status" value="1"/>
</dbReference>